<dbReference type="Gene3D" id="1.10.238.20">
    <property type="entry name" value="Pheromone/general odorant binding protein domain"/>
    <property type="match status" value="1"/>
</dbReference>
<dbReference type="EMBL" id="JARQZJ010000132">
    <property type="protein sequence ID" value="KAK9892034.1"/>
    <property type="molecule type" value="Genomic_DNA"/>
</dbReference>
<dbReference type="Pfam" id="PF01395">
    <property type="entry name" value="PBP_GOBP"/>
    <property type="match status" value="1"/>
</dbReference>
<comment type="caution">
    <text evidence="2">The sequence shown here is derived from an EMBL/GenBank/DDBJ whole genome shotgun (WGS) entry which is preliminary data.</text>
</comment>
<name>A0AAW1VI70_9CUCU</name>
<accession>A0AAW1VI70</accession>
<reference evidence="2 3" key="1">
    <citation type="submission" date="2023-03" db="EMBL/GenBank/DDBJ databases">
        <title>Genome insight into feeding habits of ladybird beetles.</title>
        <authorList>
            <person name="Li H.-S."/>
            <person name="Huang Y.-H."/>
            <person name="Pang H."/>
        </authorList>
    </citation>
    <scope>NUCLEOTIDE SEQUENCE [LARGE SCALE GENOMIC DNA]</scope>
    <source>
        <strain evidence="2">SYSU_2023b</strain>
        <tissue evidence="2">Whole body</tissue>
    </source>
</reference>
<keyword evidence="1" id="KW-0732">Signal</keyword>
<dbReference type="GO" id="GO:0005549">
    <property type="term" value="F:odorant binding"/>
    <property type="evidence" value="ECO:0007669"/>
    <property type="project" value="InterPro"/>
</dbReference>
<gene>
    <name evidence="2" type="ORF">WA026_018220</name>
</gene>
<dbReference type="InterPro" id="IPR036728">
    <property type="entry name" value="PBP_GOBP_sf"/>
</dbReference>
<evidence type="ECO:0000313" key="3">
    <source>
        <dbReference type="Proteomes" id="UP001431783"/>
    </source>
</evidence>
<sequence length="138" mass="15709">MKIFAAIVLVIGISLSQTLQGDEVDQAFRAELDKHHQECLQVSKLDPQVLEKAKLGEIDENNTALKEHIFCTCEKYGMVKDNKIQTEAIRKFAEKQNRGHFFNEVFEKCNSVNDDVKVYLIKLAKCAYQHAPKGTIII</sequence>
<dbReference type="CDD" id="cd23992">
    <property type="entry name" value="PBP_GOBP"/>
    <property type="match status" value="1"/>
</dbReference>
<dbReference type="InterPro" id="IPR006170">
    <property type="entry name" value="PBP/GOBP"/>
</dbReference>
<proteinExistence type="predicted"/>
<keyword evidence="3" id="KW-1185">Reference proteome</keyword>
<organism evidence="2 3">
    <name type="scientific">Henosepilachna vigintioctopunctata</name>
    <dbReference type="NCBI Taxonomy" id="420089"/>
    <lineage>
        <taxon>Eukaryota</taxon>
        <taxon>Metazoa</taxon>
        <taxon>Ecdysozoa</taxon>
        <taxon>Arthropoda</taxon>
        <taxon>Hexapoda</taxon>
        <taxon>Insecta</taxon>
        <taxon>Pterygota</taxon>
        <taxon>Neoptera</taxon>
        <taxon>Endopterygota</taxon>
        <taxon>Coleoptera</taxon>
        <taxon>Polyphaga</taxon>
        <taxon>Cucujiformia</taxon>
        <taxon>Coccinelloidea</taxon>
        <taxon>Coccinellidae</taxon>
        <taxon>Epilachninae</taxon>
        <taxon>Epilachnini</taxon>
        <taxon>Henosepilachna</taxon>
    </lineage>
</organism>
<protein>
    <submittedName>
        <fullName evidence="2">Uncharacterized protein</fullName>
    </submittedName>
</protein>
<evidence type="ECO:0000313" key="2">
    <source>
        <dbReference type="EMBL" id="KAK9892034.1"/>
    </source>
</evidence>
<feature type="signal peptide" evidence="1">
    <location>
        <begin position="1"/>
        <end position="21"/>
    </location>
</feature>
<evidence type="ECO:0000256" key="1">
    <source>
        <dbReference type="SAM" id="SignalP"/>
    </source>
</evidence>
<dbReference type="AlphaFoldDB" id="A0AAW1VI70"/>
<dbReference type="SUPFAM" id="SSF47565">
    <property type="entry name" value="Insect pheromone/odorant-binding proteins"/>
    <property type="match status" value="1"/>
</dbReference>
<feature type="chain" id="PRO_5043710608" evidence="1">
    <location>
        <begin position="22"/>
        <end position="138"/>
    </location>
</feature>
<dbReference type="Proteomes" id="UP001431783">
    <property type="component" value="Unassembled WGS sequence"/>
</dbReference>